<protein>
    <submittedName>
        <fullName evidence="1">Uncharacterized protein</fullName>
    </submittedName>
</protein>
<dbReference type="EMBL" id="LAZR01000836">
    <property type="protein sequence ID" value="KKN56630.1"/>
    <property type="molecule type" value="Genomic_DNA"/>
</dbReference>
<sequence length="168" mass="19432">MWINILPEKSYKISSHTLPEDQIRKGTLGPKTKPEEKLMLFLPKDGELRVYKKNGEYVEIMFYNFDFLAPINKNAHLSFSCKLGDTVYTQNLHDFFVSEKTEWCVVEYVWDGQVNFGKSWEVIVETEGITISEDENGLYLNFKGWIGSNEEVKKIDVFTKGTDVGKSE</sequence>
<dbReference type="AlphaFoldDB" id="A0A0F9RJD2"/>
<proteinExistence type="predicted"/>
<accession>A0A0F9RJD2</accession>
<evidence type="ECO:0000313" key="1">
    <source>
        <dbReference type="EMBL" id="KKN56630.1"/>
    </source>
</evidence>
<reference evidence="1" key="1">
    <citation type="journal article" date="2015" name="Nature">
        <title>Complex archaea that bridge the gap between prokaryotes and eukaryotes.</title>
        <authorList>
            <person name="Spang A."/>
            <person name="Saw J.H."/>
            <person name="Jorgensen S.L."/>
            <person name="Zaremba-Niedzwiedzka K."/>
            <person name="Martijn J."/>
            <person name="Lind A.E."/>
            <person name="van Eijk R."/>
            <person name="Schleper C."/>
            <person name="Guy L."/>
            <person name="Ettema T.J."/>
        </authorList>
    </citation>
    <scope>NUCLEOTIDE SEQUENCE</scope>
</reference>
<gene>
    <name evidence="1" type="ORF">LCGC14_0570420</name>
</gene>
<name>A0A0F9RJD2_9ZZZZ</name>
<organism evidence="1">
    <name type="scientific">marine sediment metagenome</name>
    <dbReference type="NCBI Taxonomy" id="412755"/>
    <lineage>
        <taxon>unclassified sequences</taxon>
        <taxon>metagenomes</taxon>
        <taxon>ecological metagenomes</taxon>
    </lineage>
</organism>
<comment type="caution">
    <text evidence="1">The sequence shown here is derived from an EMBL/GenBank/DDBJ whole genome shotgun (WGS) entry which is preliminary data.</text>
</comment>